<dbReference type="PANTHER" id="PTHR35007">
    <property type="entry name" value="INTEGRAL MEMBRANE PROTEIN-RELATED"/>
    <property type="match status" value="1"/>
</dbReference>
<dbReference type="EMBL" id="JAVKGS010000001">
    <property type="protein sequence ID" value="MDR5691595.1"/>
    <property type="molecule type" value="Genomic_DNA"/>
</dbReference>
<name>A0ABU1FIK5_9MICO</name>
<feature type="transmembrane region" description="Helical" evidence="6">
    <location>
        <begin position="181"/>
        <end position="202"/>
    </location>
</feature>
<gene>
    <name evidence="8" type="ORF">RH861_05900</name>
</gene>
<evidence type="ECO:0000313" key="8">
    <source>
        <dbReference type="EMBL" id="MDR5691595.1"/>
    </source>
</evidence>
<evidence type="ECO:0000313" key="9">
    <source>
        <dbReference type="Proteomes" id="UP001260072"/>
    </source>
</evidence>
<evidence type="ECO:0000256" key="3">
    <source>
        <dbReference type="ARBA" id="ARBA00022692"/>
    </source>
</evidence>
<evidence type="ECO:0000256" key="2">
    <source>
        <dbReference type="ARBA" id="ARBA00022475"/>
    </source>
</evidence>
<dbReference type="InterPro" id="IPR018076">
    <property type="entry name" value="T2SS_GspF_dom"/>
</dbReference>
<evidence type="ECO:0000259" key="7">
    <source>
        <dbReference type="Pfam" id="PF00482"/>
    </source>
</evidence>
<accession>A0ABU1FIK5</accession>
<evidence type="ECO:0000256" key="1">
    <source>
        <dbReference type="ARBA" id="ARBA00004651"/>
    </source>
</evidence>
<dbReference type="PANTHER" id="PTHR35007:SF4">
    <property type="entry name" value="CONSERVED TRANSMEMBRANE PROTEIN-RELATED"/>
    <property type="match status" value="1"/>
</dbReference>
<dbReference type="Pfam" id="PF00482">
    <property type="entry name" value="T2SSF"/>
    <property type="match status" value="1"/>
</dbReference>
<protein>
    <submittedName>
        <fullName evidence="8">Type II secretion system F family protein</fullName>
    </submittedName>
</protein>
<evidence type="ECO:0000256" key="6">
    <source>
        <dbReference type="SAM" id="Phobius"/>
    </source>
</evidence>
<organism evidence="8 9">
    <name type="scientific">Agromyces indicus</name>
    <dbReference type="NCBI Taxonomy" id="758919"/>
    <lineage>
        <taxon>Bacteria</taxon>
        <taxon>Bacillati</taxon>
        <taxon>Actinomycetota</taxon>
        <taxon>Actinomycetes</taxon>
        <taxon>Micrococcales</taxon>
        <taxon>Microbacteriaceae</taxon>
        <taxon>Agromyces</taxon>
    </lineage>
</organism>
<feature type="domain" description="Type II secretion system protein GspF" evidence="7">
    <location>
        <begin position="73"/>
        <end position="169"/>
    </location>
</feature>
<keyword evidence="2" id="KW-1003">Cell membrane</keyword>
<keyword evidence="3 6" id="KW-0812">Transmembrane</keyword>
<evidence type="ECO:0000256" key="5">
    <source>
        <dbReference type="ARBA" id="ARBA00023136"/>
    </source>
</evidence>
<feature type="transmembrane region" description="Helical" evidence="6">
    <location>
        <begin position="156"/>
        <end position="175"/>
    </location>
</feature>
<dbReference type="RefSeq" id="WP_310520201.1">
    <property type="nucleotide sequence ID" value="NZ_BAABBS010000003.1"/>
</dbReference>
<evidence type="ECO:0000256" key="4">
    <source>
        <dbReference type="ARBA" id="ARBA00022989"/>
    </source>
</evidence>
<keyword evidence="5 6" id="KW-0472">Membrane</keyword>
<keyword evidence="9" id="KW-1185">Reference proteome</keyword>
<comment type="caution">
    <text evidence="8">The sequence shown here is derived from an EMBL/GenBank/DDBJ whole genome shotgun (WGS) entry which is preliminary data.</text>
</comment>
<keyword evidence="4 6" id="KW-1133">Transmembrane helix</keyword>
<dbReference type="Proteomes" id="UP001260072">
    <property type="component" value="Unassembled WGS sequence"/>
</dbReference>
<proteinExistence type="predicted"/>
<reference evidence="9" key="1">
    <citation type="submission" date="2023-07" db="EMBL/GenBank/DDBJ databases">
        <title>Description of three actinobacteria isolated from air of manufacturing shop in a pharmaceutical factory.</title>
        <authorList>
            <person name="Zhang D.-F."/>
        </authorList>
    </citation>
    <scope>NUCLEOTIDE SEQUENCE [LARGE SCALE GENOMIC DNA]</scope>
    <source>
        <strain evidence="9">CCTCC AB 2011122</strain>
    </source>
</reference>
<comment type="subcellular location">
    <subcellularLocation>
        <location evidence="1">Cell membrane</location>
        <topology evidence="1">Multi-pass membrane protein</topology>
    </subcellularLocation>
</comment>
<feature type="transmembrane region" description="Helical" evidence="6">
    <location>
        <begin position="304"/>
        <end position="326"/>
    </location>
</feature>
<sequence>MLRAAARLAESLARRSDPAAAIDRIAAVAERLASLLAAGLAPAAAWGNVRLDDPETTGRRLRWADRTVSAGDRAVLTAAAAAAADGADVAAGVEEAMRDQPSASPAWSVLAAAWAVAEAAGSPLALCLTVLAGALRDEAQLRREARAALAGPAASSRLVAALPLIALGFGAVLGFDTAGVLFGNPVGIACLLAGSALLWAGARWNAALIARAAVARPAPGLELELLAVAMSSGASLDRAQQIVGAALRRHLSEIDGTRAAAPVLALAERAGAPVADLLRAEAARLRGTARAEGAMRAAALGVRLMIPLGCCVLPAFVLLGVAPLLISVVTGTLGGAA</sequence>